<dbReference type="Proteomes" id="UP001292094">
    <property type="component" value="Unassembled WGS sequence"/>
</dbReference>
<proteinExistence type="predicted"/>
<organism evidence="1 2">
    <name type="scientific">Petrolisthes manimaculis</name>
    <dbReference type="NCBI Taxonomy" id="1843537"/>
    <lineage>
        <taxon>Eukaryota</taxon>
        <taxon>Metazoa</taxon>
        <taxon>Ecdysozoa</taxon>
        <taxon>Arthropoda</taxon>
        <taxon>Crustacea</taxon>
        <taxon>Multicrustacea</taxon>
        <taxon>Malacostraca</taxon>
        <taxon>Eumalacostraca</taxon>
        <taxon>Eucarida</taxon>
        <taxon>Decapoda</taxon>
        <taxon>Pleocyemata</taxon>
        <taxon>Anomura</taxon>
        <taxon>Galatheoidea</taxon>
        <taxon>Porcellanidae</taxon>
        <taxon>Petrolisthes</taxon>
    </lineage>
</organism>
<accession>A0AAE1NJ75</accession>
<gene>
    <name evidence="1" type="ORF">Pmani_036934</name>
</gene>
<sequence length="80" mass="9244">MPEYLTGLVVPVRELERQLLTSHKREEEGRRWGRVADCSEGLVLRAGVSLEGGDRFGEIGYEQFRAVKRKQCRLNQPTRE</sequence>
<dbReference type="EMBL" id="JAWZYT010005591">
    <property type="protein sequence ID" value="KAK4290152.1"/>
    <property type="molecule type" value="Genomic_DNA"/>
</dbReference>
<keyword evidence="2" id="KW-1185">Reference proteome</keyword>
<comment type="caution">
    <text evidence="1">The sequence shown here is derived from an EMBL/GenBank/DDBJ whole genome shotgun (WGS) entry which is preliminary data.</text>
</comment>
<protein>
    <submittedName>
        <fullName evidence="1">Uncharacterized protein</fullName>
    </submittedName>
</protein>
<name>A0AAE1NJ75_9EUCA</name>
<reference evidence="1" key="1">
    <citation type="submission" date="2023-11" db="EMBL/GenBank/DDBJ databases">
        <title>Genome assemblies of two species of porcelain crab, Petrolisthes cinctipes and Petrolisthes manimaculis (Anomura: Porcellanidae).</title>
        <authorList>
            <person name="Angst P."/>
        </authorList>
    </citation>
    <scope>NUCLEOTIDE SEQUENCE</scope>
    <source>
        <strain evidence="1">PB745_02</strain>
        <tissue evidence="1">Gill</tissue>
    </source>
</reference>
<evidence type="ECO:0000313" key="2">
    <source>
        <dbReference type="Proteomes" id="UP001292094"/>
    </source>
</evidence>
<dbReference type="AlphaFoldDB" id="A0AAE1NJ75"/>
<evidence type="ECO:0000313" key="1">
    <source>
        <dbReference type="EMBL" id="KAK4290152.1"/>
    </source>
</evidence>